<dbReference type="EMBL" id="JBHUOQ010000001">
    <property type="protein sequence ID" value="MFD2830427.1"/>
    <property type="molecule type" value="Genomic_DNA"/>
</dbReference>
<reference evidence="3" key="1">
    <citation type="journal article" date="2019" name="Int. J. Syst. Evol. Microbiol.">
        <title>The Global Catalogue of Microorganisms (GCM) 10K type strain sequencing project: providing services to taxonomists for standard genome sequencing and annotation.</title>
        <authorList>
            <consortium name="The Broad Institute Genomics Platform"/>
            <consortium name="The Broad Institute Genome Sequencing Center for Infectious Disease"/>
            <person name="Wu L."/>
            <person name="Ma J."/>
        </authorList>
    </citation>
    <scope>NUCLEOTIDE SEQUENCE [LARGE SCALE GENOMIC DNA]</scope>
    <source>
        <strain evidence="3">KCTC 33575</strain>
    </source>
</reference>
<evidence type="ECO:0000313" key="2">
    <source>
        <dbReference type="EMBL" id="MFD2830427.1"/>
    </source>
</evidence>
<proteinExistence type="predicted"/>
<evidence type="ECO:0000259" key="1">
    <source>
        <dbReference type="Pfam" id="PF13460"/>
    </source>
</evidence>
<dbReference type="CDD" id="cd05244">
    <property type="entry name" value="BVR-B_like_SDR_a"/>
    <property type="match status" value="1"/>
</dbReference>
<name>A0ABW5WVB1_9STAP</name>
<dbReference type="RefSeq" id="WP_377773343.1">
    <property type="nucleotide sequence ID" value="NZ_JBHUOQ010000001.1"/>
</dbReference>
<dbReference type="Pfam" id="PF13460">
    <property type="entry name" value="NAD_binding_10"/>
    <property type="match status" value="1"/>
</dbReference>
<accession>A0ABW5WVB1</accession>
<protein>
    <submittedName>
        <fullName evidence="2">NAD(P)-dependent oxidoreductase</fullName>
    </submittedName>
</protein>
<evidence type="ECO:0000313" key="3">
    <source>
        <dbReference type="Proteomes" id="UP001597519"/>
    </source>
</evidence>
<dbReference type="InterPro" id="IPR016040">
    <property type="entry name" value="NAD(P)-bd_dom"/>
</dbReference>
<keyword evidence="3" id="KW-1185">Reference proteome</keyword>
<dbReference type="InterPro" id="IPR036291">
    <property type="entry name" value="NAD(P)-bd_dom_sf"/>
</dbReference>
<dbReference type="PANTHER" id="PTHR43355">
    <property type="entry name" value="FLAVIN REDUCTASE (NADPH)"/>
    <property type="match status" value="1"/>
</dbReference>
<gene>
    <name evidence="2" type="ORF">ACFSX4_08065</name>
</gene>
<comment type="caution">
    <text evidence="2">The sequence shown here is derived from an EMBL/GenBank/DDBJ whole genome shotgun (WGS) entry which is preliminary data.</text>
</comment>
<dbReference type="Proteomes" id="UP001597519">
    <property type="component" value="Unassembled WGS sequence"/>
</dbReference>
<dbReference type="InterPro" id="IPR051606">
    <property type="entry name" value="Polyketide_Oxido-like"/>
</dbReference>
<organism evidence="2 3">
    <name type="scientific">Corticicoccus populi</name>
    <dbReference type="NCBI Taxonomy" id="1812821"/>
    <lineage>
        <taxon>Bacteria</taxon>
        <taxon>Bacillati</taxon>
        <taxon>Bacillota</taxon>
        <taxon>Bacilli</taxon>
        <taxon>Bacillales</taxon>
        <taxon>Staphylococcaceae</taxon>
        <taxon>Corticicoccus</taxon>
    </lineage>
</organism>
<dbReference type="Gene3D" id="3.40.50.720">
    <property type="entry name" value="NAD(P)-binding Rossmann-like Domain"/>
    <property type="match status" value="1"/>
</dbReference>
<dbReference type="PANTHER" id="PTHR43355:SF2">
    <property type="entry name" value="FLAVIN REDUCTASE (NADPH)"/>
    <property type="match status" value="1"/>
</dbReference>
<sequence>MHILLLGATGRVGSHILNYSLKDGHSVTALVRDSGKIQIEDERLNVIEGNVINAPDLLQAVHGVDMVISALGTDQSTTLTDVAPLIINAMNKEGIKRIITVGTAGILNSRTQPDILRYQSGESKRKLTRAAEEHENFYRSLDDSSLDWTIVCPTYLPDEPPVGHYRTEREYLPENGTKISVQDTASFVYSLAGSDEYIKTRVGISY</sequence>
<dbReference type="SUPFAM" id="SSF51735">
    <property type="entry name" value="NAD(P)-binding Rossmann-fold domains"/>
    <property type="match status" value="1"/>
</dbReference>
<feature type="domain" description="NAD(P)-binding" evidence="1">
    <location>
        <begin position="7"/>
        <end position="191"/>
    </location>
</feature>